<gene>
    <name evidence="1" type="primary">ORF20416</name>
</gene>
<proteinExistence type="predicted"/>
<dbReference type="AlphaFoldDB" id="A0A0B6YBJ9"/>
<organism evidence="1">
    <name type="scientific">Arion vulgaris</name>
    <dbReference type="NCBI Taxonomy" id="1028688"/>
    <lineage>
        <taxon>Eukaryota</taxon>
        <taxon>Metazoa</taxon>
        <taxon>Spiralia</taxon>
        <taxon>Lophotrochozoa</taxon>
        <taxon>Mollusca</taxon>
        <taxon>Gastropoda</taxon>
        <taxon>Heterobranchia</taxon>
        <taxon>Euthyneura</taxon>
        <taxon>Panpulmonata</taxon>
        <taxon>Eupulmonata</taxon>
        <taxon>Stylommatophora</taxon>
        <taxon>Helicina</taxon>
        <taxon>Arionoidea</taxon>
        <taxon>Arionidae</taxon>
        <taxon>Arion</taxon>
    </lineage>
</organism>
<sequence>PYPMFATKNINTSEMEEILQQLGAPPPYPDKSTDPDLVSDISTTVLDKVPQNSSINLSQNKPITVKRSS</sequence>
<feature type="non-terminal residue" evidence="1">
    <location>
        <position position="1"/>
    </location>
</feature>
<feature type="non-terminal residue" evidence="1">
    <location>
        <position position="69"/>
    </location>
</feature>
<evidence type="ECO:0000313" key="1">
    <source>
        <dbReference type="EMBL" id="CEK53478.1"/>
    </source>
</evidence>
<name>A0A0B6YBJ9_9EUPU</name>
<accession>A0A0B6YBJ9</accession>
<dbReference type="EMBL" id="HACG01006613">
    <property type="protein sequence ID" value="CEK53478.1"/>
    <property type="molecule type" value="Transcribed_RNA"/>
</dbReference>
<reference evidence="1" key="1">
    <citation type="submission" date="2014-12" db="EMBL/GenBank/DDBJ databases">
        <title>Insight into the proteome of Arion vulgaris.</title>
        <authorList>
            <person name="Aradska J."/>
            <person name="Bulat T."/>
            <person name="Smidak R."/>
            <person name="Sarate P."/>
            <person name="Gangsoo J."/>
            <person name="Sialana F."/>
            <person name="Bilban M."/>
            <person name="Lubec G."/>
        </authorList>
    </citation>
    <scope>NUCLEOTIDE SEQUENCE</scope>
    <source>
        <tissue evidence="1">Skin</tissue>
    </source>
</reference>
<protein>
    <submittedName>
        <fullName evidence="1">Uncharacterized protein</fullName>
    </submittedName>
</protein>